<keyword evidence="5" id="KW-0315">Glutamine amidotransferase</keyword>
<evidence type="ECO:0000256" key="3">
    <source>
        <dbReference type="ARBA" id="ARBA00022801"/>
    </source>
</evidence>
<evidence type="ECO:0000256" key="7">
    <source>
        <dbReference type="ARBA" id="ARBA00049534"/>
    </source>
</evidence>
<dbReference type="EMBL" id="JBGBPQ010000016">
    <property type="protein sequence ID" value="KAL1508708.1"/>
    <property type="molecule type" value="Genomic_DNA"/>
</dbReference>
<dbReference type="PANTHER" id="PTHR31559">
    <property type="entry name" value="PYRIDOXAL 5'-PHOSPHATE SYNTHASE SUBUNIT SNO"/>
    <property type="match status" value="1"/>
</dbReference>
<dbReference type="PANTHER" id="PTHR31559:SF0">
    <property type="entry name" value="PYRIDOXAL 5'-PHOSPHATE SYNTHASE SUBUNIT SNO1-RELATED"/>
    <property type="match status" value="1"/>
</dbReference>
<feature type="binding site" evidence="9">
    <location>
        <begin position="164"/>
        <end position="165"/>
    </location>
    <ligand>
        <name>L-glutamine</name>
        <dbReference type="ChEBI" id="CHEBI:58359"/>
    </ligand>
</feature>
<dbReference type="PROSITE" id="PS01236">
    <property type="entry name" value="PDXT_SNO_1"/>
    <property type="match status" value="1"/>
</dbReference>
<dbReference type="GO" id="GO:0016829">
    <property type="term" value="F:lyase activity"/>
    <property type="evidence" value="ECO:0007669"/>
    <property type="project" value="UniProtKB-KW"/>
</dbReference>
<evidence type="ECO:0000256" key="1">
    <source>
        <dbReference type="ARBA" id="ARBA00008345"/>
    </source>
</evidence>
<keyword evidence="6" id="KW-0456">Lyase</keyword>
<feature type="binding site" evidence="9">
    <location>
        <position position="135"/>
    </location>
    <ligand>
        <name>L-glutamine</name>
        <dbReference type="ChEBI" id="CHEBI:58359"/>
    </ligand>
</feature>
<keyword evidence="3" id="KW-0378">Hydrolase</keyword>
<sequence length="234" mass="24935">MAASDALGLLPVNLCSKIETQLADHAPLVGVLALQGGFHEHKVMLARVGAKVTEVRQPKDLTAALHALVIPGGESTTMAHLARHLDLLQPLREFVASGRPVMGTCAGLIFLAKDVDGQKEGGQELVGGLDVTVHRNHFGSQVDSFQTTLTASFAPDRQIEAVFIRAPAITRVGHGVSILSSLDKKVVGLDPDGGQLAVAVQQANLLGVAFHPELTTDDSWHKYFMEMILSSLKK</sequence>
<dbReference type="NCBIfam" id="TIGR03800">
    <property type="entry name" value="PLP_synth_Pdx2"/>
    <property type="match status" value="1"/>
</dbReference>
<dbReference type="InterPro" id="IPR029062">
    <property type="entry name" value="Class_I_gatase-like"/>
</dbReference>
<keyword evidence="4" id="KW-0663">Pyridoxal phosphate</keyword>
<dbReference type="AlphaFoldDB" id="A0AB34IZC1"/>
<comment type="caution">
    <text evidence="10">The sequence shown here is derived from an EMBL/GenBank/DDBJ whole genome shotgun (WGS) entry which is preliminary data.</text>
</comment>
<dbReference type="CDD" id="cd01749">
    <property type="entry name" value="GATase1_PB"/>
    <property type="match status" value="1"/>
</dbReference>
<comment type="catalytic activity">
    <reaction evidence="7">
        <text>L-glutamine + H2O = L-glutamate + NH4(+)</text>
        <dbReference type="Rhea" id="RHEA:15889"/>
        <dbReference type="ChEBI" id="CHEBI:15377"/>
        <dbReference type="ChEBI" id="CHEBI:28938"/>
        <dbReference type="ChEBI" id="CHEBI:29985"/>
        <dbReference type="ChEBI" id="CHEBI:58359"/>
        <dbReference type="EC" id="3.5.1.2"/>
    </reaction>
</comment>
<feature type="active site" description="Charge relay system" evidence="8">
    <location>
        <position position="213"/>
    </location>
</feature>
<evidence type="ECO:0000256" key="6">
    <source>
        <dbReference type="ARBA" id="ARBA00023239"/>
    </source>
</evidence>
<dbReference type="Gene3D" id="3.40.50.880">
    <property type="match status" value="1"/>
</dbReference>
<dbReference type="PROSITE" id="PS51273">
    <property type="entry name" value="GATASE_TYPE_1"/>
    <property type="match status" value="1"/>
</dbReference>
<gene>
    <name evidence="10" type="ORF">AB1Y20_004803</name>
</gene>
<organism evidence="10 11">
    <name type="scientific">Prymnesium parvum</name>
    <name type="common">Toxic golden alga</name>
    <dbReference type="NCBI Taxonomy" id="97485"/>
    <lineage>
        <taxon>Eukaryota</taxon>
        <taxon>Haptista</taxon>
        <taxon>Haptophyta</taxon>
        <taxon>Prymnesiophyceae</taxon>
        <taxon>Prymnesiales</taxon>
        <taxon>Prymnesiaceae</taxon>
        <taxon>Prymnesium</taxon>
    </lineage>
</organism>
<dbReference type="GO" id="GO:0042823">
    <property type="term" value="P:pyridoxal phosphate biosynthetic process"/>
    <property type="evidence" value="ECO:0007669"/>
    <property type="project" value="InterPro"/>
</dbReference>
<dbReference type="PIRSF" id="PIRSF005639">
    <property type="entry name" value="Glut_amidoT_SNO"/>
    <property type="match status" value="1"/>
</dbReference>
<dbReference type="GO" id="GO:0008614">
    <property type="term" value="P:pyridoxine metabolic process"/>
    <property type="evidence" value="ECO:0007669"/>
    <property type="project" value="TreeGrafter"/>
</dbReference>
<evidence type="ECO:0000256" key="2">
    <source>
        <dbReference type="ARBA" id="ARBA00012918"/>
    </source>
</evidence>
<dbReference type="Pfam" id="PF01174">
    <property type="entry name" value="SNO"/>
    <property type="match status" value="1"/>
</dbReference>
<dbReference type="HAMAP" id="MF_01615">
    <property type="entry name" value="PdxT"/>
    <property type="match status" value="1"/>
</dbReference>
<evidence type="ECO:0000313" key="10">
    <source>
        <dbReference type="EMBL" id="KAL1508708.1"/>
    </source>
</evidence>
<evidence type="ECO:0000256" key="5">
    <source>
        <dbReference type="ARBA" id="ARBA00022962"/>
    </source>
</evidence>
<evidence type="ECO:0000256" key="8">
    <source>
        <dbReference type="PIRSR" id="PIRSR005639-1"/>
    </source>
</evidence>
<name>A0AB34IZC1_PRYPA</name>
<dbReference type="InterPro" id="IPR021196">
    <property type="entry name" value="PdxT/SNO_CS"/>
</dbReference>
<dbReference type="SUPFAM" id="SSF52317">
    <property type="entry name" value="Class I glutamine amidotransferase-like"/>
    <property type="match status" value="1"/>
</dbReference>
<evidence type="ECO:0000256" key="9">
    <source>
        <dbReference type="PIRSR" id="PIRSR005639-2"/>
    </source>
</evidence>
<dbReference type="GO" id="GO:1903600">
    <property type="term" value="C:glutaminase complex"/>
    <property type="evidence" value="ECO:0007669"/>
    <property type="project" value="TreeGrafter"/>
</dbReference>
<comment type="similarity">
    <text evidence="1">Belongs to the glutaminase PdxT/SNO family.</text>
</comment>
<feature type="active site" description="Nucleophile" evidence="8">
    <location>
        <position position="105"/>
    </location>
</feature>
<dbReference type="EC" id="3.5.1.2" evidence="2"/>
<feature type="active site" description="Charge relay system" evidence="8">
    <location>
        <position position="211"/>
    </location>
</feature>
<reference evidence="10 11" key="1">
    <citation type="journal article" date="2024" name="Science">
        <title>Giant polyketide synthase enzymes in the biosynthesis of giant marine polyether toxins.</title>
        <authorList>
            <person name="Fallon T.R."/>
            <person name="Shende V.V."/>
            <person name="Wierzbicki I.H."/>
            <person name="Pendleton A.L."/>
            <person name="Watervoot N.F."/>
            <person name="Auber R.P."/>
            <person name="Gonzalez D.J."/>
            <person name="Wisecaver J.H."/>
            <person name="Moore B.S."/>
        </authorList>
    </citation>
    <scope>NUCLEOTIDE SEQUENCE [LARGE SCALE GENOMIC DNA]</scope>
    <source>
        <strain evidence="10 11">12B1</strain>
    </source>
</reference>
<protein>
    <recommendedName>
        <fullName evidence="2">glutaminase</fullName>
        <ecNumber evidence="2">3.5.1.2</ecNumber>
    </recommendedName>
</protein>
<dbReference type="InterPro" id="IPR002161">
    <property type="entry name" value="PdxT/SNO"/>
</dbReference>
<evidence type="ECO:0000256" key="4">
    <source>
        <dbReference type="ARBA" id="ARBA00022898"/>
    </source>
</evidence>
<feature type="binding site" evidence="9">
    <location>
        <begin position="73"/>
        <end position="75"/>
    </location>
    <ligand>
        <name>L-glutamine</name>
        <dbReference type="ChEBI" id="CHEBI:58359"/>
    </ligand>
</feature>
<dbReference type="GO" id="GO:0005829">
    <property type="term" value="C:cytosol"/>
    <property type="evidence" value="ECO:0007669"/>
    <property type="project" value="TreeGrafter"/>
</dbReference>
<dbReference type="FunFam" id="3.40.50.880:FF:000041">
    <property type="entry name" value="Glutamine amidotransferase subunit pdxT, putative"/>
    <property type="match status" value="1"/>
</dbReference>
<dbReference type="Proteomes" id="UP001515480">
    <property type="component" value="Unassembled WGS sequence"/>
</dbReference>
<evidence type="ECO:0000313" key="11">
    <source>
        <dbReference type="Proteomes" id="UP001515480"/>
    </source>
</evidence>
<dbReference type="GO" id="GO:0004359">
    <property type="term" value="F:glutaminase activity"/>
    <property type="evidence" value="ECO:0007669"/>
    <property type="project" value="UniProtKB-EC"/>
</dbReference>
<keyword evidence="11" id="KW-1185">Reference proteome</keyword>
<dbReference type="PROSITE" id="PS51130">
    <property type="entry name" value="PDXT_SNO_2"/>
    <property type="match status" value="1"/>
</dbReference>
<accession>A0AB34IZC1</accession>
<proteinExistence type="inferred from homology"/>